<dbReference type="SMART" id="SM00233">
    <property type="entry name" value="PH"/>
    <property type="match status" value="1"/>
</dbReference>
<feature type="compositionally biased region" description="Basic and acidic residues" evidence="1">
    <location>
        <begin position="206"/>
        <end position="223"/>
    </location>
</feature>
<dbReference type="InterPro" id="IPR011993">
    <property type="entry name" value="PH-like_dom_sf"/>
</dbReference>
<dbReference type="InterPro" id="IPR001849">
    <property type="entry name" value="PH_domain"/>
</dbReference>
<name>A0A7S2KYG5_9STRA</name>
<feature type="compositionally biased region" description="Low complexity" evidence="1">
    <location>
        <begin position="224"/>
        <end position="252"/>
    </location>
</feature>
<proteinExistence type="predicted"/>
<accession>A0A7S2KYG5</accession>
<feature type="region of interest" description="Disordered" evidence="1">
    <location>
        <begin position="139"/>
        <end position="158"/>
    </location>
</feature>
<dbReference type="AlphaFoldDB" id="A0A7S2KYG5"/>
<feature type="compositionally biased region" description="Basic residues" evidence="1">
    <location>
        <begin position="258"/>
        <end position="270"/>
    </location>
</feature>
<dbReference type="InterPro" id="IPR009769">
    <property type="entry name" value="EDR2_C"/>
</dbReference>
<evidence type="ECO:0000256" key="1">
    <source>
        <dbReference type="SAM" id="MobiDB-lite"/>
    </source>
</evidence>
<sequence>MSNTPSSSTTSTTLCDTLYKRRGGFGKMADDNWILRCFTFQRSTGLLSYYEHDTPDYDDPRGRIHLGQTEVYIEMKESKSTAQSKYKDAPSDYILIVQTYGDLDVEHFYNAEFEHNEHSSKGTTSSPNEHAHANHHDIHIDHRPTSPTNQNENHLVGGGMEFLSSPIVGKNVFQKRERWILCCKSEEQQLIWYRAMKPFISHVKKKDKDKDKDHGNNNHKETNGNHNPNGQTATRGRLLSRDGLGLRRVSSLPPGETKHKRRHLRRRKNRANSDDMNVGVEPKDVDVDPDILLNGRGAAIAKANDSNNRKDGVTLKPVPTVTSLACFVGVNACCYFIRYGVTEWSSLAALLVLNCICGIMLRHVSQEEDALQKGKASSLRGGSSLLLTTKEGSVAKLDSMKIMSTKKVPAGTQTTRRAEIADTELLKIETLHGEQSKEFLRYVSSQTHSDSHEKQCYQVQPQTFWNVNPSAFKLRIGPDYKRNKQKAPSGPALFDLITMDIFNSDAGLKNVGDAFHMPNIPGVTDVETGHRHVPPMIVMNTMIPTDEPSLFKPKLDGPCCMAVLYLAISKQTLLELKDLKTASPAVKLLEEWCRRAEGDFAFRSRCKFMVVADDVEALGVPSFLTRYNGKPCLITSSGTLTRHRDAASHYLEMNVNIRMWNALARKGIHSLKPYIPSATFNLAITIEGRDNDELPEVLLGGCRMMNFDFAQAPFRPSS</sequence>
<feature type="region of interest" description="Disordered" evidence="1">
    <location>
        <begin position="203"/>
        <end position="281"/>
    </location>
</feature>
<evidence type="ECO:0000313" key="3">
    <source>
        <dbReference type="EMBL" id="CAD9589282.1"/>
    </source>
</evidence>
<feature type="domain" description="PH" evidence="2">
    <location>
        <begin position="12"/>
        <end position="203"/>
    </location>
</feature>
<organism evidence="3">
    <name type="scientific">Leptocylindrus danicus</name>
    <dbReference type="NCBI Taxonomy" id="163516"/>
    <lineage>
        <taxon>Eukaryota</taxon>
        <taxon>Sar</taxon>
        <taxon>Stramenopiles</taxon>
        <taxon>Ochrophyta</taxon>
        <taxon>Bacillariophyta</taxon>
        <taxon>Coscinodiscophyceae</taxon>
        <taxon>Chaetocerotophycidae</taxon>
        <taxon>Leptocylindrales</taxon>
        <taxon>Leptocylindraceae</taxon>
        <taxon>Leptocylindrus</taxon>
    </lineage>
</organism>
<gene>
    <name evidence="3" type="ORF">LDAN0321_LOCUS12841</name>
</gene>
<dbReference type="EMBL" id="HBGY01020386">
    <property type="protein sequence ID" value="CAD9589282.1"/>
    <property type="molecule type" value="Transcribed_RNA"/>
</dbReference>
<dbReference type="Pfam" id="PF07059">
    <property type="entry name" value="EDR2_C"/>
    <property type="match status" value="1"/>
</dbReference>
<evidence type="ECO:0000259" key="2">
    <source>
        <dbReference type="SMART" id="SM00233"/>
    </source>
</evidence>
<dbReference type="SUPFAM" id="SSF50729">
    <property type="entry name" value="PH domain-like"/>
    <property type="match status" value="1"/>
</dbReference>
<dbReference type="Gene3D" id="2.30.29.30">
    <property type="entry name" value="Pleckstrin-homology domain (PH domain)/Phosphotyrosine-binding domain (PTB)"/>
    <property type="match status" value="1"/>
</dbReference>
<reference evidence="3" key="1">
    <citation type="submission" date="2021-01" db="EMBL/GenBank/DDBJ databases">
        <authorList>
            <person name="Corre E."/>
            <person name="Pelletier E."/>
            <person name="Niang G."/>
            <person name="Scheremetjew M."/>
            <person name="Finn R."/>
            <person name="Kale V."/>
            <person name="Holt S."/>
            <person name="Cochrane G."/>
            <person name="Meng A."/>
            <person name="Brown T."/>
            <person name="Cohen L."/>
        </authorList>
    </citation>
    <scope>NUCLEOTIDE SEQUENCE</scope>
    <source>
        <strain evidence="3">B650</strain>
    </source>
</reference>
<dbReference type="PANTHER" id="PTHR31558">
    <property type="entry name" value="CW14 PROTEIN"/>
    <property type="match status" value="1"/>
</dbReference>
<protein>
    <recommendedName>
        <fullName evidence="2">PH domain-containing protein</fullName>
    </recommendedName>
</protein>